<name>A0ABP3I6B3_9BACL</name>
<dbReference type="PANTHER" id="PTHR36439:SF1">
    <property type="entry name" value="DUF1697 DOMAIN-CONTAINING PROTEIN"/>
    <property type="match status" value="1"/>
</dbReference>
<dbReference type="Gene3D" id="3.30.70.1280">
    <property type="entry name" value="SP0830-like domains"/>
    <property type="match status" value="1"/>
</dbReference>
<evidence type="ECO:0000313" key="2">
    <source>
        <dbReference type="Proteomes" id="UP001500340"/>
    </source>
</evidence>
<reference evidence="2" key="1">
    <citation type="journal article" date="2019" name="Int. J. Syst. Evol. Microbiol.">
        <title>The Global Catalogue of Microorganisms (GCM) 10K type strain sequencing project: providing services to taxonomists for standard genome sequencing and annotation.</title>
        <authorList>
            <consortium name="The Broad Institute Genomics Platform"/>
            <consortium name="The Broad Institute Genome Sequencing Center for Infectious Disease"/>
            <person name="Wu L."/>
            <person name="Ma J."/>
        </authorList>
    </citation>
    <scope>NUCLEOTIDE SEQUENCE [LARGE SCALE GENOMIC DNA]</scope>
    <source>
        <strain evidence="2">JCM 12774</strain>
    </source>
</reference>
<accession>A0ABP3I6B3</accession>
<comment type="caution">
    <text evidence="1">The sequence shown here is derived from an EMBL/GenBank/DDBJ whole genome shotgun (WGS) entry which is preliminary data.</text>
</comment>
<dbReference type="SUPFAM" id="SSF160379">
    <property type="entry name" value="SP0830-like"/>
    <property type="match status" value="1"/>
</dbReference>
<keyword evidence="2" id="KW-1185">Reference proteome</keyword>
<protein>
    <submittedName>
        <fullName evidence="1">DUF1697 domain-containing protein</fullName>
    </submittedName>
</protein>
<gene>
    <name evidence="1" type="ORF">GCM10008933_23460</name>
</gene>
<dbReference type="Pfam" id="PF08002">
    <property type="entry name" value="DUF1697"/>
    <property type="match status" value="1"/>
</dbReference>
<organism evidence="1 2">
    <name type="scientific">Paenibacillus motobuensis</name>
    <dbReference type="NCBI Taxonomy" id="295324"/>
    <lineage>
        <taxon>Bacteria</taxon>
        <taxon>Bacillati</taxon>
        <taxon>Bacillota</taxon>
        <taxon>Bacilli</taxon>
        <taxon>Bacillales</taxon>
        <taxon>Paenibacillaceae</taxon>
        <taxon>Paenibacillus</taxon>
    </lineage>
</organism>
<dbReference type="PANTHER" id="PTHR36439">
    <property type="entry name" value="BLL4334 PROTEIN"/>
    <property type="match status" value="1"/>
</dbReference>
<proteinExistence type="predicted"/>
<sequence>MAINVAFLRGINVGGHNKIKMAELKSMFQSMGFERVQTYIQSGNVLFESADDADSLRIRIEHEIEKVFTITVTVMIRTSVELAQIIENCPFSEEVLKEAQASKEVETFYVSMLLESPTQERIEQLEAYASEIDEYHVQGREVYLLLSEGVRNSKLANKLNKLDVPSTVRNWKTINKLHGLVKSME</sequence>
<dbReference type="EMBL" id="BAAACX010000009">
    <property type="protein sequence ID" value="GAA0391886.1"/>
    <property type="molecule type" value="Genomic_DNA"/>
</dbReference>
<dbReference type="InterPro" id="IPR012545">
    <property type="entry name" value="DUF1697"/>
</dbReference>
<evidence type="ECO:0000313" key="1">
    <source>
        <dbReference type="EMBL" id="GAA0391886.1"/>
    </source>
</evidence>
<dbReference type="Proteomes" id="UP001500340">
    <property type="component" value="Unassembled WGS sequence"/>
</dbReference>
<dbReference type="RefSeq" id="WP_343861192.1">
    <property type="nucleotide sequence ID" value="NZ_BAAACX010000009.1"/>
</dbReference>
<dbReference type="PIRSF" id="PIRSF008502">
    <property type="entry name" value="UCP008502"/>
    <property type="match status" value="1"/>
</dbReference>